<evidence type="ECO:0000313" key="1">
    <source>
        <dbReference type="EMBL" id="GME89533.1"/>
    </source>
</evidence>
<accession>A0ACB5TL27</accession>
<keyword evidence="2" id="KW-1185">Reference proteome</keyword>
<dbReference type="EMBL" id="BSXS01007613">
    <property type="protein sequence ID" value="GME89533.1"/>
    <property type="molecule type" value="Genomic_DNA"/>
</dbReference>
<organism evidence="1 2">
    <name type="scientific">Ambrosiozyma monospora</name>
    <name type="common">Yeast</name>
    <name type="synonym">Endomycopsis monosporus</name>
    <dbReference type="NCBI Taxonomy" id="43982"/>
    <lineage>
        <taxon>Eukaryota</taxon>
        <taxon>Fungi</taxon>
        <taxon>Dikarya</taxon>
        <taxon>Ascomycota</taxon>
        <taxon>Saccharomycotina</taxon>
        <taxon>Pichiomycetes</taxon>
        <taxon>Pichiales</taxon>
        <taxon>Pichiaceae</taxon>
        <taxon>Ambrosiozyma</taxon>
    </lineage>
</organism>
<reference evidence="1" key="1">
    <citation type="submission" date="2023-04" db="EMBL/GenBank/DDBJ databases">
        <title>Ambrosiozyma monospora NBRC 10751.</title>
        <authorList>
            <person name="Ichikawa N."/>
            <person name="Sato H."/>
            <person name="Tonouchi N."/>
        </authorList>
    </citation>
    <scope>NUCLEOTIDE SEQUENCE</scope>
    <source>
        <strain evidence="1">NBRC 10751</strain>
    </source>
</reference>
<comment type="caution">
    <text evidence="1">The sequence shown here is derived from an EMBL/GenBank/DDBJ whole genome shotgun (WGS) entry which is preliminary data.</text>
</comment>
<sequence length="153" mass="17649">MLQLERGFVVIKEPKYLRRLKGDEVDEHDKIKRECLGSQVFFNMEFVILHDFFNFVFLKFTLPSTQEPDTTIGNETSSDTTEEYVNKLLKVIPFGRPNSSEVLPIIAGLILNSCLNGLNTKLNKNNAELTKFVKSPSSINRLWKRPLSNRSYH</sequence>
<dbReference type="Proteomes" id="UP001165064">
    <property type="component" value="Unassembled WGS sequence"/>
</dbReference>
<evidence type="ECO:0000313" key="2">
    <source>
        <dbReference type="Proteomes" id="UP001165064"/>
    </source>
</evidence>
<protein>
    <submittedName>
        <fullName evidence="1">Unnamed protein product</fullName>
    </submittedName>
</protein>
<gene>
    <name evidence="1" type="ORF">Amon02_000852600</name>
</gene>
<name>A0ACB5TL27_AMBMO</name>
<proteinExistence type="predicted"/>